<dbReference type="Gene3D" id="3.40.50.300">
    <property type="entry name" value="P-loop containing nucleotide triphosphate hydrolases"/>
    <property type="match status" value="1"/>
</dbReference>
<gene>
    <name evidence="1" type="ORF">UV59_C0053G0003</name>
</gene>
<protein>
    <submittedName>
        <fullName evidence="1">Uncharacterized protein</fullName>
    </submittedName>
</protein>
<dbReference type="SUPFAM" id="SSF52540">
    <property type="entry name" value="P-loop containing nucleoside triphosphate hydrolases"/>
    <property type="match status" value="1"/>
</dbReference>
<evidence type="ECO:0000313" key="1">
    <source>
        <dbReference type="EMBL" id="KKS82811.1"/>
    </source>
</evidence>
<dbReference type="AlphaFoldDB" id="A0A0G1EIF2"/>
<name>A0A0G1EIF2_9BACT</name>
<organism evidence="1 2">
    <name type="scientific">Candidatus Gottesmanbacteria bacterium GW2011_GWA1_43_11</name>
    <dbReference type="NCBI Taxonomy" id="1618436"/>
    <lineage>
        <taxon>Bacteria</taxon>
        <taxon>Candidatus Gottesmaniibacteriota</taxon>
    </lineage>
</organism>
<dbReference type="InterPro" id="IPR027417">
    <property type="entry name" value="P-loop_NTPase"/>
</dbReference>
<evidence type="ECO:0000313" key="2">
    <source>
        <dbReference type="Proteomes" id="UP000034543"/>
    </source>
</evidence>
<dbReference type="EMBL" id="LCFB01000053">
    <property type="protein sequence ID" value="KKS82811.1"/>
    <property type="molecule type" value="Genomic_DNA"/>
</dbReference>
<comment type="caution">
    <text evidence="1">The sequence shown here is derived from an EMBL/GenBank/DDBJ whole genome shotgun (WGS) entry which is preliminary data.</text>
</comment>
<dbReference type="PANTHER" id="PTHR46743:SF2">
    <property type="entry name" value="TEICHOIC ACIDS EXPORT ATP-BINDING PROTEIN TAGH"/>
    <property type="match status" value="1"/>
</dbReference>
<dbReference type="Proteomes" id="UP000034543">
    <property type="component" value="Unassembled WGS sequence"/>
</dbReference>
<reference evidence="1 2" key="1">
    <citation type="journal article" date="2015" name="Nature">
        <title>rRNA introns, odd ribosomes, and small enigmatic genomes across a large radiation of phyla.</title>
        <authorList>
            <person name="Brown C.T."/>
            <person name="Hug L.A."/>
            <person name="Thomas B.C."/>
            <person name="Sharon I."/>
            <person name="Castelle C.J."/>
            <person name="Singh A."/>
            <person name="Wilkins M.J."/>
            <person name="Williams K.H."/>
            <person name="Banfield J.F."/>
        </authorList>
    </citation>
    <scope>NUCLEOTIDE SEQUENCE [LARGE SCALE GENOMIC DNA]</scope>
</reference>
<sequence length="66" mass="7744">MSAGDTNFREKSLNKMQEFFRQGKTIIIVSHWLDYIKQNCERVVLLRKGNIQKEGNAGVIDRHFHP</sequence>
<proteinExistence type="predicted"/>
<dbReference type="InterPro" id="IPR050683">
    <property type="entry name" value="Bact_Polysacc_Export_ATP-bd"/>
</dbReference>
<accession>A0A0G1EIF2</accession>
<dbReference type="STRING" id="1618436.UV59_C0053G0003"/>
<dbReference type="PANTHER" id="PTHR46743">
    <property type="entry name" value="TEICHOIC ACIDS EXPORT ATP-BINDING PROTEIN TAGH"/>
    <property type="match status" value="1"/>
</dbReference>